<sequence>MVVTKAVWNLQKATSSIILSKSCLVTFARIALRVELALKENYISYFELVDVRCDLGNFSSDICSKYSLELGYK</sequence>
<organism>
    <name type="scientific">Serpula lacrymans var. lacrymans (strain S7.9)</name>
    <name type="common">Dry rot fungus</name>
    <dbReference type="NCBI Taxonomy" id="578457"/>
    <lineage>
        <taxon>Eukaryota</taxon>
        <taxon>Fungi</taxon>
        <taxon>Dikarya</taxon>
        <taxon>Basidiomycota</taxon>
        <taxon>Agaricomycotina</taxon>
        <taxon>Agaricomycetes</taxon>
        <taxon>Agaricomycetidae</taxon>
        <taxon>Boletales</taxon>
        <taxon>Coniophorineae</taxon>
        <taxon>Serpulaceae</taxon>
        <taxon>Serpula</taxon>
    </lineage>
</organism>
<dbReference type="HOGENOM" id="CLU_2706350_0_0_1"/>
<dbReference type="Proteomes" id="UP000008064">
    <property type="component" value="Unassembled WGS sequence"/>
</dbReference>
<protein>
    <submittedName>
        <fullName evidence="1">Uncharacterized protein</fullName>
    </submittedName>
</protein>
<dbReference type="AlphaFoldDB" id="F8NIU7"/>
<reference evidence="1" key="1">
    <citation type="submission" date="2011-04" db="EMBL/GenBank/DDBJ databases">
        <title>Evolution of plant cell wall degrading machinery underlies the functional diversity of forest fungi.</title>
        <authorList>
            <consortium name="US DOE Joint Genome Institute (JGI-PGF)"/>
            <person name="Eastwood D.C."/>
            <person name="Floudas D."/>
            <person name="Binder M."/>
            <person name="Majcherczyk A."/>
            <person name="Schneider P."/>
            <person name="Aerts A."/>
            <person name="Asiegbu F.O."/>
            <person name="Baker S.E."/>
            <person name="Barry K."/>
            <person name="Bendiksby M."/>
            <person name="Blumentritt M."/>
            <person name="Coutinho P.M."/>
            <person name="Cullen D."/>
            <person name="Cullen D."/>
            <person name="Gathman A."/>
            <person name="Goodell B."/>
            <person name="Henrissat B."/>
            <person name="Ihrmark K."/>
            <person name="Kauserud H."/>
            <person name="Kohler A."/>
            <person name="LaButti K."/>
            <person name="Lapidus A."/>
            <person name="Lavin J.L."/>
            <person name="Lee Y.-H."/>
            <person name="Lindquist E."/>
            <person name="Lilly W."/>
            <person name="Lucas S."/>
            <person name="Morin E."/>
            <person name="Murat C."/>
            <person name="Oguiza J.A."/>
            <person name="Park J."/>
            <person name="Pisabarro A.G."/>
            <person name="Riley R."/>
            <person name="Rosling A."/>
            <person name="Salamov A."/>
            <person name="Schmidt O."/>
            <person name="Schmutz J."/>
            <person name="Skrede I."/>
            <person name="Stenlid J."/>
            <person name="Wiebenga A."/>
            <person name="Xie X."/>
            <person name="Kues U."/>
            <person name="Hibbett D.S."/>
            <person name="Hoffmeister D."/>
            <person name="Hogberg N."/>
            <person name="Martin F."/>
            <person name="Grigoriev I.V."/>
            <person name="Watkinson S.C."/>
        </authorList>
    </citation>
    <scope>NUCLEOTIDE SEQUENCE</scope>
    <source>
        <strain evidence="1">S7.9</strain>
    </source>
</reference>
<accession>F8NIU7</accession>
<dbReference type="EMBL" id="GL945429">
    <property type="protein sequence ID" value="EGO30012.1"/>
    <property type="molecule type" value="Genomic_DNA"/>
</dbReference>
<dbReference type="RefSeq" id="XP_007314254.1">
    <property type="nucleotide sequence ID" value="XM_007314192.1"/>
</dbReference>
<name>F8NIU7_SERL9</name>
<gene>
    <name evidence="1" type="ORF">SERLADRAFT_458462</name>
</gene>
<dbReference type="KEGG" id="sla:SERLADRAFT_458462"/>
<dbReference type="GeneID" id="18817729"/>
<evidence type="ECO:0000313" key="1">
    <source>
        <dbReference type="EMBL" id="EGO30012.1"/>
    </source>
</evidence>
<proteinExistence type="predicted"/>